<evidence type="ECO:0000256" key="3">
    <source>
        <dbReference type="ARBA" id="ARBA00023027"/>
    </source>
</evidence>
<dbReference type="GO" id="GO:0006694">
    <property type="term" value="P:steroid biosynthetic process"/>
    <property type="evidence" value="ECO:0007669"/>
    <property type="project" value="InterPro"/>
</dbReference>
<keyword evidence="7" id="KW-1185">Reference proteome</keyword>
<protein>
    <recommendedName>
        <fullName evidence="5">3-beta hydroxysteroid dehydrogenase/isomerase domain-containing protein</fullName>
    </recommendedName>
</protein>
<dbReference type="InterPro" id="IPR002225">
    <property type="entry name" value="3Beta_OHSteriod_DH/Estase"/>
</dbReference>
<feature type="transmembrane region" description="Helical" evidence="4">
    <location>
        <begin position="369"/>
        <end position="390"/>
    </location>
</feature>
<feature type="domain" description="3-beta hydroxysteroid dehydrogenase/isomerase" evidence="5">
    <location>
        <begin position="15"/>
        <end position="284"/>
    </location>
</feature>
<feature type="transmembrane region" description="Helical" evidence="4">
    <location>
        <begin position="287"/>
        <end position="308"/>
    </location>
</feature>
<dbReference type="PANTHER" id="PTHR43245:SF51">
    <property type="entry name" value="SHORT CHAIN DEHYDROGENASE_REDUCTASE FAMILY 42E, MEMBER 2"/>
    <property type="match status" value="1"/>
</dbReference>
<dbReference type="InParanoid" id="A7RJW6"/>
<dbReference type="Gene3D" id="3.40.50.720">
    <property type="entry name" value="NAD(P)-binding Rossmann-like Domain"/>
    <property type="match status" value="1"/>
</dbReference>
<dbReference type="SUPFAM" id="SSF51735">
    <property type="entry name" value="NAD(P)-binding Rossmann-fold domains"/>
    <property type="match status" value="1"/>
</dbReference>
<dbReference type="EMBL" id="DS469514">
    <property type="protein sequence ID" value="EDO48345.1"/>
    <property type="molecule type" value="Genomic_DNA"/>
</dbReference>
<dbReference type="HOGENOM" id="CLU_007383_6_8_1"/>
<dbReference type="FunFam" id="3.40.50.720:FF:000138">
    <property type="entry name" value="Short-chain dehydrogenase/reductase family 42E member 1"/>
    <property type="match status" value="1"/>
</dbReference>
<dbReference type="OMA" id="IGAYKRS"/>
<dbReference type="InterPro" id="IPR050177">
    <property type="entry name" value="Lipid_A_modif_metabolic_enz"/>
</dbReference>
<comment type="similarity">
    <text evidence="1">Belongs to the 3-beta-HSD family.</text>
</comment>
<evidence type="ECO:0000313" key="7">
    <source>
        <dbReference type="Proteomes" id="UP000001593"/>
    </source>
</evidence>
<evidence type="ECO:0000259" key="5">
    <source>
        <dbReference type="Pfam" id="PF01073"/>
    </source>
</evidence>
<keyword evidence="4" id="KW-0812">Transmembrane</keyword>
<sequence length="406" mass="45340">MSEKERKCYEGKKVVVTGGAGYFGSRLGYALSEKGAEVTLFDIREPRHSKGLTFVKGDVSNKEHVRAVVKGADYVFHSASYGMSGREQLNKELIEKVNIQGTQNIIEACIQLSVAHLVYTSTYNVIFGSNEIHEGDEALPYLPLDEHTDHYSKTKSISEQNVLKANKTNLPSKSGRCGDYLRTCALRPAGIYGEGEERHLPRIVNYIEKGLFSFTYGRGESKVDFVHVDNLVLAHVGAGSALTGKAPLAAGEAYFISDGRPINNFEFFKPLVEGLGYKYPTLRLPFVLVYVLAYLTEIIHSVVGRYIYNFQPLLTRTEVHKTGVTHYFSIAKARSHFQYTPKVHDLSGVVKHFREQGRGRRLRKAGSGLWYHVVNVIIGLFFASLLFSFLPTIETIPVFGFPSTVI</sequence>
<name>A7RJW6_NEMVE</name>
<dbReference type="Pfam" id="PF01073">
    <property type="entry name" value="3Beta_HSD"/>
    <property type="match status" value="1"/>
</dbReference>
<accession>A7RJW6</accession>
<dbReference type="PhylomeDB" id="A7RJW6"/>
<dbReference type="eggNOG" id="KOG1430">
    <property type="taxonomic scope" value="Eukaryota"/>
</dbReference>
<dbReference type="PANTHER" id="PTHR43245">
    <property type="entry name" value="BIFUNCTIONAL POLYMYXIN RESISTANCE PROTEIN ARNA"/>
    <property type="match status" value="1"/>
</dbReference>
<dbReference type="Proteomes" id="UP000001593">
    <property type="component" value="Unassembled WGS sequence"/>
</dbReference>
<keyword evidence="4" id="KW-1133">Transmembrane helix</keyword>
<dbReference type="GO" id="GO:0016616">
    <property type="term" value="F:oxidoreductase activity, acting on the CH-OH group of donors, NAD or NADP as acceptor"/>
    <property type="evidence" value="ECO:0000318"/>
    <property type="project" value="GO_Central"/>
</dbReference>
<organism evidence="6 7">
    <name type="scientific">Nematostella vectensis</name>
    <name type="common">Starlet sea anemone</name>
    <dbReference type="NCBI Taxonomy" id="45351"/>
    <lineage>
        <taxon>Eukaryota</taxon>
        <taxon>Metazoa</taxon>
        <taxon>Cnidaria</taxon>
        <taxon>Anthozoa</taxon>
        <taxon>Hexacorallia</taxon>
        <taxon>Actiniaria</taxon>
        <taxon>Edwardsiidae</taxon>
        <taxon>Nematostella</taxon>
    </lineage>
</organism>
<reference evidence="6 7" key="1">
    <citation type="journal article" date="2007" name="Science">
        <title>Sea anemone genome reveals ancestral eumetazoan gene repertoire and genomic organization.</title>
        <authorList>
            <person name="Putnam N.H."/>
            <person name="Srivastava M."/>
            <person name="Hellsten U."/>
            <person name="Dirks B."/>
            <person name="Chapman J."/>
            <person name="Salamov A."/>
            <person name="Terry A."/>
            <person name="Shapiro H."/>
            <person name="Lindquist E."/>
            <person name="Kapitonov V.V."/>
            <person name="Jurka J."/>
            <person name="Genikhovich G."/>
            <person name="Grigoriev I.V."/>
            <person name="Lucas S.M."/>
            <person name="Steele R.E."/>
            <person name="Finnerty J.R."/>
            <person name="Technau U."/>
            <person name="Martindale M.Q."/>
            <person name="Rokhsar D.S."/>
        </authorList>
    </citation>
    <scope>NUCLEOTIDE SEQUENCE [LARGE SCALE GENOMIC DNA]</scope>
    <source>
        <strain evidence="7">CH2 X CH6</strain>
    </source>
</reference>
<gene>
    <name evidence="6" type="ORF">NEMVEDRAFT_v1g83701</name>
</gene>
<keyword evidence="4" id="KW-0472">Membrane</keyword>
<dbReference type="InterPro" id="IPR036291">
    <property type="entry name" value="NAD(P)-bd_dom_sf"/>
</dbReference>
<evidence type="ECO:0000256" key="1">
    <source>
        <dbReference type="ARBA" id="ARBA00009219"/>
    </source>
</evidence>
<dbReference type="AlphaFoldDB" id="A7RJW6"/>
<keyword evidence="2" id="KW-0560">Oxidoreductase</keyword>
<proteinExistence type="inferred from homology"/>
<evidence type="ECO:0000256" key="4">
    <source>
        <dbReference type="SAM" id="Phobius"/>
    </source>
</evidence>
<evidence type="ECO:0000313" key="6">
    <source>
        <dbReference type="EMBL" id="EDO48345.1"/>
    </source>
</evidence>
<evidence type="ECO:0000256" key="2">
    <source>
        <dbReference type="ARBA" id="ARBA00023002"/>
    </source>
</evidence>
<keyword evidence="3" id="KW-0520">NAD</keyword>
<dbReference type="STRING" id="45351.A7RJW6"/>